<sequence length="156" mass="17586">MAWLKLLTLSQFPKDNTLAHHLWSTAWGQETFAPFDVDVVRDGTLLVDLDEPIPATCQVTNNHPFISKHLKHVVVRNEYVTTLDTLMALSVEVPNSSIIVVGHPGIGKTIFLFYVLIYRLQRGLSTFYQKTAESVLYFHKSGVYSIPANQEPDSVD</sequence>
<accession>A0A401GTG2</accession>
<comment type="caution">
    <text evidence="1">The sequence shown here is derived from an EMBL/GenBank/DDBJ whole genome shotgun (WGS) entry which is preliminary data.</text>
</comment>
<name>A0A401GTG2_9APHY</name>
<protein>
    <submittedName>
        <fullName evidence="1">Uncharacterized protein</fullName>
    </submittedName>
</protein>
<dbReference type="EMBL" id="BFAD01000008">
    <property type="protein sequence ID" value="GBE85512.1"/>
    <property type="molecule type" value="Genomic_DNA"/>
</dbReference>
<evidence type="ECO:0000313" key="1">
    <source>
        <dbReference type="EMBL" id="GBE85512.1"/>
    </source>
</evidence>
<gene>
    <name evidence="1" type="ORF">SCP_0800290</name>
</gene>
<dbReference type="Proteomes" id="UP000287166">
    <property type="component" value="Unassembled WGS sequence"/>
</dbReference>
<dbReference type="SUPFAM" id="SSF52540">
    <property type="entry name" value="P-loop containing nucleoside triphosphate hydrolases"/>
    <property type="match status" value="1"/>
</dbReference>
<dbReference type="RefSeq" id="XP_027616425.1">
    <property type="nucleotide sequence ID" value="XM_027760624.1"/>
</dbReference>
<dbReference type="InParanoid" id="A0A401GTG2"/>
<proteinExistence type="predicted"/>
<keyword evidence="2" id="KW-1185">Reference proteome</keyword>
<dbReference type="GeneID" id="38782429"/>
<dbReference type="OrthoDB" id="19861at2759"/>
<dbReference type="AlphaFoldDB" id="A0A401GTG2"/>
<organism evidence="1 2">
    <name type="scientific">Sparassis crispa</name>
    <dbReference type="NCBI Taxonomy" id="139825"/>
    <lineage>
        <taxon>Eukaryota</taxon>
        <taxon>Fungi</taxon>
        <taxon>Dikarya</taxon>
        <taxon>Basidiomycota</taxon>
        <taxon>Agaricomycotina</taxon>
        <taxon>Agaricomycetes</taxon>
        <taxon>Polyporales</taxon>
        <taxon>Sparassidaceae</taxon>
        <taxon>Sparassis</taxon>
    </lineage>
</organism>
<reference evidence="1 2" key="1">
    <citation type="journal article" date="2018" name="Sci. Rep.">
        <title>Genome sequence of the cauliflower mushroom Sparassis crispa (Hanabiratake) and its association with beneficial usage.</title>
        <authorList>
            <person name="Kiyama R."/>
            <person name="Furutani Y."/>
            <person name="Kawaguchi K."/>
            <person name="Nakanishi T."/>
        </authorList>
    </citation>
    <scope>NUCLEOTIDE SEQUENCE [LARGE SCALE GENOMIC DNA]</scope>
</reference>
<evidence type="ECO:0000313" key="2">
    <source>
        <dbReference type="Proteomes" id="UP000287166"/>
    </source>
</evidence>
<dbReference type="InterPro" id="IPR027417">
    <property type="entry name" value="P-loop_NTPase"/>
</dbReference>